<reference evidence="1 2" key="1">
    <citation type="submission" date="2019-04" db="EMBL/GenBank/DDBJ databases">
        <authorList>
            <person name="Feng G."/>
            <person name="Zhang J."/>
            <person name="Zhu H."/>
        </authorList>
    </citation>
    <scope>NUCLEOTIDE SEQUENCE [LARGE SCALE GENOMIC DNA]</scope>
    <source>
        <strain evidence="1 2">JCM 17223</strain>
    </source>
</reference>
<evidence type="ECO:0008006" key="3">
    <source>
        <dbReference type="Google" id="ProtNLM"/>
    </source>
</evidence>
<gene>
    <name evidence="1" type="ORF">E5J99_20610</name>
</gene>
<comment type="caution">
    <text evidence="1">The sequence shown here is derived from an EMBL/GenBank/DDBJ whole genome shotgun (WGS) entry which is preliminary data.</text>
</comment>
<dbReference type="AlphaFoldDB" id="A0A4Z0PE32"/>
<dbReference type="Proteomes" id="UP000297739">
    <property type="component" value="Unassembled WGS sequence"/>
</dbReference>
<evidence type="ECO:0000313" key="2">
    <source>
        <dbReference type="Proteomes" id="UP000297739"/>
    </source>
</evidence>
<evidence type="ECO:0000313" key="1">
    <source>
        <dbReference type="EMBL" id="TGE11910.1"/>
    </source>
</evidence>
<name>A0A4Z0PE32_9BACT</name>
<dbReference type="OrthoDB" id="976756at2"/>
<dbReference type="RefSeq" id="WP_135499693.1">
    <property type="nucleotide sequence ID" value="NZ_SRLD01000081.1"/>
</dbReference>
<organism evidence="1 2">
    <name type="scientific">Hymenobacter elongatus</name>
    <dbReference type="NCBI Taxonomy" id="877208"/>
    <lineage>
        <taxon>Bacteria</taxon>
        <taxon>Pseudomonadati</taxon>
        <taxon>Bacteroidota</taxon>
        <taxon>Cytophagia</taxon>
        <taxon>Cytophagales</taxon>
        <taxon>Hymenobacteraceae</taxon>
        <taxon>Hymenobacter</taxon>
    </lineage>
</organism>
<protein>
    <recommendedName>
        <fullName evidence="3">RHS repeat-associated core domain-containing protein</fullName>
    </recommendedName>
</protein>
<dbReference type="EMBL" id="SRLD01000081">
    <property type="protein sequence ID" value="TGE11910.1"/>
    <property type="molecule type" value="Genomic_DNA"/>
</dbReference>
<accession>A0A4Z0PE32</accession>
<sequence length="268" mass="29084">MHPFLAVDPLAGEYSNNSPFNFAGNDPINYNDPNGDEQTKINGRLANPRGMDGKRHMDEDMGFLDKQQYQSFMKGFEVAGITLNPQLYNAFDKSVTYNGNTYKLYEGYVSAGDKNNMYYNSYLSSETTESKFGIGEWGLTSTLTQGWFDKNAALIMHIAQEEPTVLRVGGRVLGVAGTLLGGISAAYEIQSKGLTFVTGTKAVLGIGLGVAGVIIGGPTLAVVGFAYGIADYYGGVDYVLNGTVEQAEIVNSVYHNGVRQWSNWKPGF</sequence>
<proteinExistence type="predicted"/>
<keyword evidence="2" id="KW-1185">Reference proteome</keyword>